<comment type="caution">
    <text evidence="6">The sequence shown here is derived from an EMBL/GenBank/DDBJ whole genome shotgun (WGS) entry which is preliminary data.</text>
</comment>
<protein>
    <recommendedName>
        <fullName evidence="5">RING-type domain-containing protein</fullName>
    </recommendedName>
</protein>
<dbReference type="EMBL" id="JAJJMA010199581">
    <property type="protein sequence ID" value="MCL7039283.1"/>
    <property type="molecule type" value="Genomic_DNA"/>
</dbReference>
<dbReference type="AlphaFoldDB" id="A0AA41V7L4"/>
<dbReference type="GO" id="GO:0008270">
    <property type="term" value="F:zinc ion binding"/>
    <property type="evidence" value="ECO:0007669"/>
    <property type="project" value="UniProtKB-KW"/>
</dbReference>
<keyword evidence="8" id="KW-1185">Reference proteome</keyword>
<evidence type="ECO:0000313" key="8">
    <source>
        <dbReference type="Proteomes" id="UP001177140"/>
    </source>
</evidence>
<dbReference type="PANTHER" id="PTHR45931">
    <property type="entry name" value="SI:CH211-59O9.10"/>
    <property type="match status" value="1"/>
</dbReference>
<dbReference type="SUPFAM" id="SSF57850">
    <property type="entry name" value="RING/U-box"/>
    <property type="match status" value="1"/>
</dbReference>
<keyword evidence="3" id="KW-0862">Zinc</keyword>
<dbReference type="InterPro" id="IPR013083">
    <property type="entry name" value="Znf_RING/FYVE/PHD"/>
</dbReference>
<sequence length="78" mass="8936">MKLFNCGDGGEHKDECSICLKEFENGVSIIELPCSHVFHTVCTLNWFAQVANCPLCRSLVHPLQYEQARMDTIYNSHY</sequence>
<evidence type="ECO:0000256" key="2">
    <source>
        <dbReference type="ARBA" id="ARBA00022771"/>
    </source>
</evidence>
<dbReference type="GO" id="GO:0005634">
    <property type="term" value="C:nucleus"/>
    <property type="evidence" value="ECO:0007669"/>
    <property type="project" value="TreeGrafter"/>
</dbReference>
<keyword evidence="1" id="KW-0479">Metal-binding</keyword>
<dbReference type="Pfam" id="PF13639">
    <property type="entry name" value="zf-RING_2"/>
    <property type="match status" value="1"/>
</dbReference>
<organism evidence="6 8">
    <name type="scientific">Papaver nudicaule</name>
    <name type="common">Iceland poppy</name>
    <dbReference type="NCBI Taxonomy" id="74823"/>
    <lineage>
        <taxon>Eukaryota</taxon>
        <taxon>Viridiplantae</taxon>
        <taxon>Streptophyta</taxon>
        <taxon>Embryophyta</taxon>
        <taxon>Tracheophyta</taxon>
        <taxon>Spermatophyta</taxon>
        <taxon>Magnoliopsida</taxon>
        <taxon>Ranunculales</taxon>
        <taxon>Papaveraceae</taxon>
        <taxon>Papaveroideae</taxon>
        <taxon>Papaver</taxon>
    </lineage>
</organism>
<keyword evidence="2 4" id="KW-0863">Zinc-finger</keyword>
<dbReference type="PROSITE" id="PS50089">
    <property type="entry name" value="ZF_RING_2"/>
    <property type="match status" value="1"/>
</dbReference>
<dbReference type="InterPro" id="IPR051834">
    <property type="entry name" value="RING_finger_E3_ligase"/>
</dbReference>
<dbReference type="GO" id="GO:0006511">
    <property type="term" value="P:ubiquitin-dependent protein catabolic process"/>
    <property type="evidence" value="ECO:0007669"/>
    <property type="project" value="TreeGrafter"/>
</dbReference>
<dbReference type="Proteomes" id="UP001177140">
    <property type="component" value="Unassembled WGS sequence"/>
</dbReference>
<evidence type="ECO:0000256" key="1">
    <source>
        <dbReference type="ARBA" id="ARBA00022723"/>
    </source>
</evidence>
<dbReference type="EMBL" id="JAJJMA010137952">
    <property type="protein sequence ID" value="MCL7033756.1"/>
    <property type="molecule type" value="Genomic_DNA"/>
</dbReference>
<name>A0AA41V7L4_PAPNU</name>
<dbReference type="Gene3D" id="3.30.40.10">
    <property type="entry name" value="Zinc/RING finger domain, C3HC4 (zinc finger)"/>
    <property type="match status" value="1"/>
</dbReference>
<gene>
    <name evidence="7" type="ORF">MKW94_019030</name>
    <name evidence="6" type="ORF">MKW94_024775</name>
</gene>
<dbReference type="PANTHER" id="PTHR45931:SF16">
    <property type="entry name" value="RING_U-BOX SUPERFAMILY PROTEIN"/>
    <property type="match status" value="1"/>
</dbReference>
<feature type="domain" description="RING-type" evidence="5">
    <location>
        <begin position="16"/>
        <end position="57"/>
    </location>
</feature>
<dbReference type="SMART" id="SM00184">
    <property type="entry name" value="RING"/>
    <property type="match status" value="1"/>
</dbReference>
<evidence type="ECO:0000256" key="3">
    <source>
        <dbReference type="ARBA" id="ARBA00022833"/>
    </source>
</evidence>
<reference evidence="6" key="1">
    <citation type="submission" date="2022-03" db="EMBL/GenBank/DDBJ databases">
        <title>A functionally conserved STORR gene fusion in Papaver species that diverged 16.8 million years ago.</title>
        <authorList>
            <person name="Catania T."/>
        </authorList>
    </citation>
    <scope>NUCLEOTIDE SEQUENCE</scope>
    <source>
        <strain evidence="6">S-191538</strain>
    </source>
</reference>
<evidence type="ECO:0000313" key="7">
    <source>
        <dbReference type="EMBL" id="MCL7039283.1"/>
    </source>
</evidence>
<evidence type="ECO:0000259" key="5">
    <source>
        <dbReference type="PROSITE" id="PS50089"/>
    </source>
</evidence>
<evidence type="ECO:0000256" key="4">
    <source>
        <dbReference type="PROSITE-ProRule" id="PRU00175"/>
    </source>
</evidence>
<dbReference type="GO" id="GO:0061630">
    <property type="term" value="F:ubiquitin protein ligase activity"/>
    <property type="evidence" value="ECO:0007669"/>
    <property type="project" value="TreeGrafter"/>
</dbReference>
<proteinExistence type="predicted"/>
<accession>A0AA41V7L4</accession>
<evidence type="ECO:0000313" key="6">
    <source>
        <dbReference type="EMBL" id="MCL7033756.1"/>
    </source>
</evidence>
<dbReference type="InterPro" id="IPR001841">
    <property type="entry name" value="Znf_RING"/>
</dbReference>